<dbReference type="Gene3D" id="3.40.50.150">
    <property type="entry name" value="Vaccinia Virus protein VP39"/>
    <property type="match status" value="1"/>
</dbReference>
<accession>A0A5Q3Q6N5</accession>
<name>A0A5Q3Q6N5_9PSEU</name>
<organism evidence="1 2">
    <name type="scientific">Allosaccharopolyspora coralli</name>
    <dbReference type="NCBI Taxonomy" id="2665642"/>
    <lineage>
        <taxon>Bacteria</taxon>
        <taxon>Bacillati</taxon>
        <taxon>Actinomycetota</taxon>
        <taxon>Actinomycetes</taxon>
        <taxon>Pseudonocardiales</taxon>
        <taxon>Pseudonocardiaceae</taxon>
        <taxon>Allosaccharopolyspora</taxon>
    </lineage>
</organism>
<dbReference type="EMBL" id="CP045929">
    <property type="protein sequence ID" value="QGK69096.1"/>
    <property type="molecule type" value="Genomic_DNA"/>
</dbReference>
<keyword evidence="2" id="KW-1185">Reference proteome</keyword>
<dbReference type="SUPFAM" id="SSF53335">
    <property type="entry name" value="S-adenosyl-L-methionine-dependent methyltransferases"/>
    <property type="match status" value="1"/>
</dbReference>
<evidence type="ECO:0008006" key="3">
    <source>
        <dbReference type="Google" id="ProtNLM"/>
    </source>
</evidence>
<proteinExistence type="predicted"/>
<sequence length="313" mass="33482">MRVPFCGGLRHPHSRGRRISCLAEGFQTGGSGRAARYSAGTRSCGRGVVVVDKSDLDKPSPARMYDYYLGGATNFAVDREAAERALEAMPFTRVGARTNRAWLGRAVRYLAGQGIRQFLDLGSGCPTVGNVHQVAQEAADGCRVLYVDNDDVAVAHAERILDSELGADRGSAAVCFDMREVDEVLRAASLSLDLSLPVAVLASAVLHFVPDEDDPAGILAKYCAPLVPGSFLAISHMSPIGRPTDEMSGFTQAYEKASLPLSLRDHDEVAELLVGYDLVEPGLVRVPLWCPDSPTEPADAEFPGFAALARIHG</sequence>
<dbReference type="Proteomes" id="UP000371041">
    <property type="component" value="Chromosome"/>
</dbReference>
<gene>
    <name evidence="1" type="ORF">GIY23_05700</name>
</gene>
<dbReference type="KEGG" id="sace:GIY23_05700"/>
<protein>
    <recommendedName>
        <fullName evidence="3">SAM-dependent methyltransferase</fullName>
    </recommendedName>
</protein>
<evidence type="ECO:0000313" key="2">
    <source>
        <dbReference type="Proteomes" id="UP000371041"/>
    </source>
</evidence>
<dbReference type="InterPro" id="IPR006764">
    <property type="entry name" value="SAM_dep_MeTrfase_SAV2177_type"/>
</dbReference>
<dbReference type="PIRSF" id="PIRSF017393">
    <property type="entry name" value="MTase_SAV2177"/>
    <property type="match status" value="1"/>
</dbReference>
<dbReference type="AlphaFoldDB" id="A0A5Q3Q6N5"/>
<dbReference type="Pfam" id="PF04672">
    <property type="entry name" value="Methyltransf_19"/>
    <property type="match status" value="1"/>
</dbReference>
<reference evidence="2" key="1">
    <citation type="submission" date="2019-11" db="EMBL/GenBank/DDBJ databases">
        <title>The complete genome sequence of Saccharopolyspora sp. E2A.</title>
        <authorList>
            <person name="Zhang G."/>
        </authorList>
    </citation>
    <scope>NUCLEOTIDE SEQUENCE [LARGE SCALE GENOMIC DNA]</scope>
    <source>
        <strain evidence="2">E2A</strain>
    </source>
</reference>
<dbReference type="InterPro" id="IPR029063">
    <property type="entry name" value="SAM-dependent_MTases_sf"/>
</dbReference>
<evidence type="ECO:0000313" key="1">
    <source>
        <dbReference type="EMBL" id="QGK69096.1"/>
    </source>
</evidence>